<dbReference type="SUPFAM" id="SSF53098">
    <property type="entry name" value="Ribonuclease H-like"/>
    <property type="match status" value="1"/>
</dbReference>
<gene>
    <name evidence="2" type="ORF">RIMI_LOCUS22638061</name>
</gene>
<evidence type="ECO:0000313" key="2">
    <source>
        <dbReference type="EMBL" id="CAJ0967933.1"/>
    </source>
</evidence>
<proteinExistence type="predicted"/>
<keyword evidence="3" id="KW-1185">Reference proteome</keyword>
<feature type="domain" description="HAT C-terminal dimerisation" evidence="1">
    <location>
        <begin position="19"/>
        <end position="77"/>
    </location>
</feature>
<reference evidence="2" key="1">
    <citation type="submission" date="2023-07" db="EMBL/GenBank/DDBJ databases">
        <authorList>
            <person name="Stuckert A."/>
        </authorList>
    </citation>
    <scope>NUCLEOTIDE SEQUENCE</scope>
</reference>
<dbReference type="Proteomes" id="UP001176940">
    <property type="component" value="Unassembled WGS sequence"/>
</dbReference>
<accession>A0ABN9MNK3</accession>
<evidence type="ECO:0000313" key="3">
    <source>
        <dbReference type="Proteomes" id="UP001176940"/>
    </source>
</evidence>
<dbReference type="InterPro" id="IPR012337">
    <property type="entry name" value="RNaseH-like_sf"/>
</dbReference>
<comment type="caution">
    <text evidence="2">The sequence shown here is derived from an EMBL/GenBank/DDBJ whole genome shotgun (WGS) entry which is preliminary data.</text>
</comment>
<dbReference type="EMBL" id="CAUEEQ010078737">
    <property type="protein sequence ID" value="CAJ0967933.1"/>
    <property type="molecule type" value="Genomic_DNA"/>
</dbReference>
<dbReference type="PANTHER" id="PTHR45749">
    <property type="match status" value="1"/>
</dbReference>
<evidence type="ECO:0000259" key="1">
    <source>
        <dbReference type="Pfam" id="PF05699"/>
    </source>
</evidence>
<dbReference type="Pfam" id="PF05699">
    <property type="entry name" value="Dimer_Tnp_hAT"/>
    <property type="match status" value="1"/>
</dbReference>
<protein>
    <recommendedName>
        <fullName evidence="1">HAT C-terminal dimerisation domain-containing protein</fullName>
    </recommendedName>
</protein>
<name>A0ABN9MNK3_9NEOB</name>
<dbReference type="InterPro" id="IPR008906">
    <property type="entry name" value="HATC_C_dom"/>
</dbReference>
<sequence length="100" mass="11192">MKTATPEGLLNEIYKNGLQDAYPNIATALKIFLSIPVSVASSERSFSKLKLLKTYLRSVMGQQRLTNLSIISIEHDLASKLSYDDIIKSFAAKKARKIKF</sequence>
<organism evidence="2 3">
    <name type="scientific">Ranitomeya imitator</name>
    <name type="common">mimic poison frog</name>
    <dbReference type="NCBI Taxonomy" id="111125"/>
    <lineage>
        <taxon>Eukaryota</taxon>
        <taxon>Metazoa</taxon>
        <taxon>Chordata</taxon>
        <taxon>Craniata</taxon>
        <taxon>Vertebrata</taxon>
        <taxon>Euteleostomi</taxon>
        <taxon>Amphibia</taxon>
        <taxon>Batrachia</taxon>
        <taxon>Anura</taxon>
        <taxon>Neobatrachia</taxon>
        <taxon>Hyloidea</taxon>
        <taxon>Dendrobatidae</taxon>
        <taxon>Dendrobatinae</taxon>
        <taxon>Ranitomeya</taxon>
    </lineage>
</organism>
<dbReference type="PANTHER" id="PTHR45749:SF35">
    <property type="entry name" value="AC-LIKE TRANSPOSASE-RELATED"/>
    <property type="match status" value="1"/>
</dbReference>